<evidence type="ECO:0000256" key="7">
    <source>
        <dbReference type="ARBA" id="ARBA00022801"/>
    </source>
</evidence>
<name>A0AAC9NDM9_9BACI</name>
<dbReference type="GO" id="GO:0051536">
    <property type="term" value="F:iron-sulfur cluster binding"/>
    <property type="evidence" value="ECO:0007669"/>
    <property type="project" value="UniProtKB-KW"/>
</dbReference>
<dbReference type="PANTHER" id="PTHR36531">
    <property type="entry name" value="CRISPR-ASSOCIATED EXONUCLEASE CAS4"/>
    <property type="match status" value="1"/>
</dbReference>
<keyword evidence="10 13" id="KW-0411">Iron-sulfur</keyword>
<dbReference type="AlphaFoldDB" id="A0AAC9NDM9"/>
<evidence type="ECO:0000256" key="12">
    <source>
        <dbReference type="ARBA" id="ARBA00023211"/>
    </source>
</evidence>
<dbReference type="GO" id="GO:0051607">
    <property type="term" value="P:defense response to virus"/>
    <property type="evidence" value="ECO:0007669"/>
    <property type="project" value="UniProtKB-KW"/>
</dbReference>
<keyword evidence="6 13" id="KW-0479">Metal-binding</keyword>
<evidence type="ECO:0000256" key="8">
    <source>
        <dbReference type="ARBA" id="ARBA00022839"/>
    </source>
</evidence>
<dbReference type="InterPro" id="IPR022765">
    <property type="entry name" value="Dna2/Cas4_DUF83"/>
</dbReference>
<evidence type="ECO:0000256" key="13">
    <source>
        <dbReference type="RuleBase" id="RU365022"/>
    </source>
</evidence>
<keyword evidence="7 13" id="KW-0378">Hydrolase</keyword>
<dbReference type="Pfam" id="PF01930">
    <property type="entry name" value="Cas_Cas4"/>
    <property type="match status" value="1"/>
</dbReference>
<evidence type="ECO:0000256" key="6">
    <source>
        <dbReference type="ARBA" id="ARBA00022723"/>
    </source>
</evidence>
<reference evidence="15 16" key="1">
    <citation type="submission" date="2016-10" db="EMBL/GenBank/DDBJ databases">
        <title>Whole genome sequence of hyper active fibrinolysis bacterium Bacillus pumilus strain VV3 isolated from fermented rice.</title>
        <authorList>
            <person name="Mariadas V.A."/>
            <person name="Vijayaraghavan P."/>
            <person name="Dhandapani V."/>
        </authorList>
    </citation>
    <scope>NUCLEOTIDE SEQUENCE [LARGE SCALE GENOMIC DNA]</scope>
    <source>
        <strain evidence="15 16">VV3</strain>
    </source>
</reference>
<comment type="similarity">
    <text evidence="2 13">Belongs to the CRISPR-associated exonuclease Cas4 family.</text>
</comment>
<comment type="cofactor">
    <cofactor evidence="13">
        <name>Mg(2+)</name>
        <dbReference type="ChEBI" id="CHEBI:18420"/>
    </cofactor>
    <cofactor evidence="13">
        <name>Mn(2+)</name>
        <dbReference type="ChEBI" id="CHEBI:29035"/>
    </cofactor>
    <text evidence="13">Mg(2+) or Mn(2+) required for ssDNA cleavage activity.</text>
</comment>
<dbReference type="GO" id="GO:0004527">
    <property type="term" value="F:exonuclease activity"/>
    <property type="evidence" value="ECO:0007669"/>
    <property type="project" value="UniProtKB-KW"/>
</dbReference>
<dbReference type="InterPro" id="IPR013343">
    <property type="entry name" value="CRISPR-assoc_prot_Cas4"/>
</dbReference>
<accession>A0AAC9NDM9</accession>
<keyword evidence="9 13" id="KW-0408">Iron</keyword>
<dbReference type="KEGG" id="bxi:BK049_15375"/>
<evidence type="ECO:0000256" key="9">
    <source>
        <dbReference type="ARBA" id="ARBA00023004"/>
    </source>
</evidence>
<keyword evidence="8 13" id="KW-0269">Exonuclease</keyword>
<dbReference type="PANTHER" id="PTHR36531:SF6">
    <property type="entry name" value="DNA REPLICATION ATP-DEPENDENT HELICASE_NUCLEASE DNA2"/>
    <property type="match status" value="1"/>
</dbReference>
<dbReference type="InterPro" id="IPR011604">
    <property type="entry name" value="PDDEXK-like_dom_sf"/>
</dbReference>
<comment type="cofactor">
    <cofactor evidence="13">
        <name>iron-sulfur cluster</name>
        <dbReference type="ChEBI" id="CHEBI:30408"/>
    </cofactor>
</comment>
<evidence type="ECO:0000256" key="11">
    <source>
        <dbReference type="ARBA" id="ARBA00023118"/>
    </source>
</evidence>
<evidence type="ECO:0000313" key="15">
    <source>
        <dbReference type="EMBL" id="AOZ89950.1"/>
    </source>
</evidence>
<evidence type="ECO:0000256" key="2">
    <source>
        <dbReference type="ARBA" id="ARBA00009189"/>
    </source>
</evidence>
<feature type="domain" description="DUF83" evidence="14">
    <location>
        <begin position="13"/>
        <end position="200"/>
    </location>
</feature>
<dbReference type="NCBIfam" id="TIGR00372">
    <property type="entry name" value="cas4"/>
    <property type="match status" value="1"/>
</dbReference>
<keyword evidence="11 13" id="KW-0051">Antiviral defense</keyword>
<comment type="function">
    <text evidence="13">CRISPR (clustered regularly interspaced short palindromic repeat) is an adaptive immune system that provides protection against mobile genetic elements (viruses, transposable elements and conjugative plasmids). CRISPR clusters contain sequences complementary to antecedent mobile elements and target invading nucleic acids. CRISPR clusters are transcribed and processed into CRISPR RNA (crRNA).</text>
</comment>
<evidence type="ECO:0000256" key="1">
    <source>
        <dbReference type="ARBA" id="ARBA00001966"/>
    </source>
</evidence>
<dbReference type="RefSeq" id="WP_008356169.1">
    <property type="nucleotide sequence ID" value="NZ_AMSH01000007.1"/>
</dbReference>
<evidence type="ECO:0000256" key="4">
    <source>
        <dbReference type="ARBA" id="ARBA00020049"/>
    </source>
</evidence>
<dbReference type="Gene3D" id="3.90.320.10">
    <property type="match status" value="1"/>
</dbReference>
<gene>
    <name evidence="15" type="ORF">BK049_15375</name>
</gene>
<sequence length="219" mass="25698">MANNREEEYFMLSGIQHFQFCKRQWALIHIEQQWAENVKTIEGQHLHQKADNPFVREKRKDKLVVRGMPIVSHQLKISGVCDVVEFISHKKGVYIPSLEGNYLVFPVEYKRGKPKMNDADILQLTAQAVCLEEMLLCDIQSGYIYYHEIKQRVEVPITTENRIKAKVVMTEMLDLFERRHTPKVKTGTFCKNCSLQHICLPSLMNKRTVKQYIERAMDE</sequence>
<comment type="cofactor">
    <cofactor evidence="1">
        <name>[4Fe-4S] cluster</name>
        <dbReference type="ChEBI" id="CHEBI:49883"/>
    </cofactor>
</comment>
<dbReference type="InterPro" id="IPR051827">
    <property type="entry name" value="Cas4_exonuclease"/>
</dbReference>
<evidence type="ECO:0000256" key="3">
    <source>
        <dbReference type="ARBA" id="ARBA00012768"/>
    </source>
</evidence>
<keyword evidence="5 13" id="KW-0540">Nuclease</keyword>
<evidence type="ECO:0000256" key="10">
    <source>
        <dbReference type="ARBA" id="ARBA00023014"/>
    </source>
</evidence>
<evidence type="ECO:0000313" key="16">
    <source>
        <dbReference type="Proteomes" id="UP000177709"/>
    </source>
</evidence>
<dbReference type="EMBL" id="CP017786">
    <property type="protein sequence ID" value="AOZ89950.1"/>
    <property type="molecule type" value="Genomic_DNA"/>
</dbReference>
<dbReference type="GO" id="GO:0046872">
    <property type="term" value="F:metal ion binding"/>
    <property type="evidence" value="ECO:0007669"/>
    <property type="project" value="UniProtKB-KW"/>
</dbReference>
<dbReference type="EC" id="3.1.12.1" evidence="3 13"/>
<keyword evidence="12 13" id="KW-0464">Manganese</keyword>
<protein>
    <recommendedName>
        <fullName evidence="4 13">CRISPR-associated exonuclease Cas4</fullName>
        <ecNumber evidence="3 13">3.1.12.1</ecNumber>
    </recommendedName>
</protein>
<evidence type="ECO:0000256" key="5">
    <source>
        <dbReference type="ARBA" id="ARBA00022722"/>
    </source>
</evidence>
<organism evidence="15 16">
    <name type="scientific">Bacillus xiamenensis</name>
    <dbReference type="NCBI Taxonomy" id="1178537"/>
    <lineage>
        <taxon>Bacteria</taxon>
        <taxon>Bacillati</taxon>
        <taxon>Bacillota</taxon>
        <taxon>Bacilli</taxon>
        <taxon>Bacillales</taxon>
        <taxon>Bacillaceae</taxon>
        <taxon>Bacillus</taxon>
    </lineage>
</organism>
<dbReference type="Proteomes" id="UP000177709">
    <property type="component" value="Chromosome"/>
</dbReference>
<evidence type="ECO:0000259" key="14">
    <source>
        <dbReference type="Pfam" id="PF01930"/>
    </source>
</evidence>
<proteinExistence type="inferred from homology"/>